<evidence type="ECO:0000313" key="5">
    <source>
        <dbReference type="EMBL" id="KAA0011182.1"/>
    </source>
</evidence>
<feature type="transmembrane region" description="Helical" evidence="3">
    <location>
        <begin position="575"/>
        <end position="602"/>
    </location>
</feature>
<dbReference type="Pfam" id="PF10145">
    <property type="entry name" value="PhageMin_Tail"/>
    <property type="match status" value="1"/>
</dbReference>
<evidence type="ECO:0000259" key="4">
    <source>
        <dbReference type="Pfam" id="PF10145"/>
    </source>
</evidence>
<protein>
    <submittedName>
        <fullName evidence="5">Phage tail tape measure protein</fullName>
    </submittedName>
</protein>
<evidence type="ECO:0000256" key="3">
    <source>
        <dbReference type="SAM" id="Phobius"/>
    </source>
</evidence>
<evidence type="ECO:0000256" key="2">
    <source>
        <dbReference type="SAM" id="Coils"/>
    </source>
</evidence>
<dbReference type="Proteomes" id="UP000486760">
    <property type="component" value="Unassembled WGS sequence"/>
</dbReference>
<gene>
    <name evidence="5" type="ORF">F0A17_13740</name>
</gene>
<dbReference type="RefSeq" id="WP_149328925.1">
    <property type="nucleotide sequence ID" value="NZ_VTPY01000005.1"/>
</dbReference>
<organism evidence="5 6">
    <name type="scientific">Billgrantia pellis</name>
    <dbReference type="NCBI Taxonomy" id="2606936"/>
    <lineage>
        <taxon>Bacteria</taxon>
        <taxon>Pseudomonadati</taxon>
        <taxon>Pseudomonadota</taxon>
        <taxon>Gammaproteobacteria</taxon>
        <taxon>Oceanospirillales</taxon>
        <taxon>Halomonadaceae</taxon>
        <taxon>Billgrantia</taxon>
    </lineage>
</organism>
<dbReference type="PANTHER" id="PTHR37813:SF1">
    <property type="entry name" value="FELS-2 PROPHAGE PROTEIN"/>
    <property type="match status" value="1"/>
</dbReference>
<dbReference type="NCBIfam" id="TIGR01760">
    <property type="entry name" value="tape_meas_TP901"/>
    <property type="match status" value="1"/>
</dbReference>
<feature type="coiled-coil region" evidence="2">
    <location>
        <begin position="62"/>
        <end position="173"/>
    </location>
</feature>
<keyword evidence="3" id="KW-1133">Transmembrane helix</keyword>
<dbReference type="EMBL" id="VTPY01000005">
    <property type="protein sequence ID" value="KAA0011182.1"/>
    <property type="molecule type" value="Genomic_DNA"/>
</dbReference>
<feature type="transmembrane region" description="Helical" evidence="3">
    <location>
        <begin position="614"/>
        <end position="632"/>
    </location>
</feature>
<keyword evidence="3" id="KW-0812">Transmembrane</keyword>
<keyword evidence="2" id="KW-0175">Coiled coil</keyword>
<reference evidence="5 6" key="1">
    <citation type="submission" date="2019-08" db="EMBL/GenBank/DDBJ databases">
        <title>Bioinformatics analysis of the strain L3 and L5.</title>
        <authorList>
            <person name="Li X."/>
        </authorList>
    </citation>
    <scope>NUCLEOTIDE SEQUENCE [LARGE SCALE GENOMIC DNA]</scope>
    <source>
        <strain evidence="5 6">L5</strain>
    </source>
</reference>
<name>A0A7V7KH18_9GAMM</name>
<keyword evidence="6" id="KW-1185">Reference proteome</keyword>
<evidence type="ECO:0000256" key="1">
    <source>
        <dbReference type="ARBA" id="ARBA00022612"/>
    </source>
</evidence>
<dbReference type="PANTHER" id="PTHR37813">
    <property type="entry name" value="FELS-2 PROPHAGE PROTEIN"/>
    <property type="match status" value="1"/>
</dbReference>
<feature type="domain" description="Phage tail tape measure protein" evidence="4">
    <location>
        <begin position="240"/>
        <end position="440"/>
    </location>
</feature>
<feature type="transmembrane region" description="Helical" evidence="3">
    <location>
        <begin position="541"/>
        <end position="563"/>
    </location>
</feature>
<comment type="caution">
    <text evidence="5">The sequence shown here is derived from an EMBL/GenBank/DDBJ whole genome shotgun (WGS) entry which is preliminary data.</text>
</comment>
<dbReference type="InterPro" id="IPR010090">
    <property type="entry name" value="Phage_tape_meas"/>
</dbReference>
<keyword evidence="3" id="KW-0472">Membrane</keyword>
<sequence length="870" mass="92700">MAKPLRMQVLLGAIDQATGPLRKITQGSDQTARALRASRDELRTLERAQRDMRGFTALKQSSEQTATALQAQQRQVRELTQQIRQADGPTRQLTRQRDAAIRKARELKQQYQGEQRELQRLRGNMRDVSGVTGSLVNQQRELAQRVRNANQQLEQHQNRLRRVAEQQRRAAQASQAYSQSMGRVNRMAGVGAAGVGSGLAKGYAASRLLAPGVSWAEQMSTLQAVGRFSADDERYQALRAQSRELGGSTAFSATEVGAGQEFLLRAGMSAEAIQASMRDVLDLALANNTELGRAADIASNIAGAFKIDLEQEGSMSRVADILSGAASRANVNLEMLGETMKYLGGAEDLNLTMEQAAAMAGLLGNIGIQGSQAGTTMRAMMNRLTAPTSTAAGLMESYGIQVADVNGNMRDMPDILRDINAATAELGNVERKEVLQRIFGAEAGSGMAELVNSMAAGELDQLIAALGESYGENAEMARVMADNIGGDLKNMRSAWEEVGISVTDTNNGPLRELVQTVTRILRGVGDWIKANPELAGTIAKLAAGLIALVTIGGAITLSLASILGPLVMLRYGFALLAINGGGLIGTLVRLAGVAIPAVLAAVKGIAGFLATNPIGLAVAAIAAAVFLIIKYWEPISGFFRNLWNGVTELFGNAWQAIQEAFAGGIAGVSRLLLDWSPMGILWRGITAGLQSMGVEIPERFSTLGNAMIDGLMAGIDAKWQALKDKVGSLTDGVTGWFRDALGINSPSRVFAEYGGFTVDGFNVGLDRQRDEPAKRVRDIARRVATAGAGIAIGTAGLPAVADIPIDRRPALSAPAPAQMGSREMTINVYGSPGMDEKALARYVAAEVQRALAQQSDQAKARRRSSLWDTE</sequence>
<accession>A0A7V7KH18</accession>
<keyword evidence="1" id="KW-1188">Viral release from host cell</keyword>
<evidence type="ECO:0000313" key="6">
    <source>
        <dbReference type="Proteomes" id="UP000486760"/>
    </source>
</evidence>
<dbReference type="AlphaFoldDB" id="A0A7V7KH18"/>
<proteinExistence type="predicted"/>